<dbReference type="SUPFAM" id="SSF51182">
    <property type="entry name" value="RmlC-like cupins"/>
    <property type="match status" value="1"/>
</dbReference>
<evidence type="ECO:0000313" key="2">
    <source>
        <dbReference type="Proteomes" id="UP000823046"/>
    </source>
</evidence>
<protein>
    <submittedName>
        <fullName evidence="1">Uncharacterized protein</fullName>
    </submittedName>
</protein>
<organism evidence="1 2">
    <name type="scientific">Cardiosporidium cionae</name>
    <dbReference type="NCBI Taxonomy" id="476202"/>
    <lineage>
        <taxon>Eukaryota</taxon>
        <taxon>Sar</taxon>
        <taxon>Alveolata</taxon>
        <taxon>Apicomplexa</taxon>
        <taxon>Aconoidasida</taxon>
        <taxon>Nephromycida</taxon>
        <taxon>Cardiosporidium</taxon>
    </lineage>
</organism>
<gene>
    <name evidence="1" type="ORF">IE077_002626</name>
</gene>
<dbReference type="EMBL" id="JADAQX010000266">
    <property type="protein sequence ID" value="KAF8820947.1"/>
    <property type="molecule type" value="Genomic_DNA"/>
</dbReference>
<comment type="caution">
    <text evidence="1">The sequence shown here is derived from an EMBL/GenBank/DDBJ whole genome shotgun (WGS) entry which is preliminary data.</text>
</comment>
<reference evidence="1 2" key="1">
    <citation type="journal article" date="2020" name="bioRxiv">
        <title>Metabolic contributions of an alphaproteobacterial endosymbiont in the apicomplexan Cardiosporidium cionae.</title>
        <authorList>
            <person name="Hunter E.S."/>
            <person name="Paight C.J."/>
            <person name="Lane C.E."/>
        </authorList>
    </citation>
    <scope>NUCLEOTIDE SEQUENCE [LARGE SCALE GENOMIC DNA]</scope>
    <source>
        <strain evidence="1">ESH_2018</strain>
    </source>
</reference>
<evidence type="ECO:0000313" key="1">
    <source>
        <dbReference type="EMBL" id="KAF8820947.1"/>
    </source>
</evidence>
<name>A0ABQ7JAC9_9APIC</name>
<dbReference type="PANTHER" id="PTHR10309">
    <property type="entry name" value="MANNOSE-6-PHOSPHATE ISOMERASE"/>
    <property type="match status" value="1"/>
</dbReference>
<accession>A0ABQ7JAC9</accession>
<sequence length="168" mass="18496">MILCAGNCVECMANSDNVIRGGLTPKFKDTQLLLDILDFEPSGCTIERVIPEALDSSGILRWFHAPVERDYFQVYEIRASNPHGQVSHCFSSSCHSIGIVISTPAGVEICVNNEVHSPCQGDVLMFKPSSHFIMRRTHSEKSTASEQVVFLMYVATCGNNYSPTHGIS</sequence>
<dbReference type="PRINTS" id="PR00714">
    <property type="entry name" value="MAN6PISMRASE"/>
</dbReference>
<dbReference type="Proteomes" id="UP000823046">
    <property type="component" value="Unassembled WGS sequence"/>
</dbReference>
<proteinExistence type="predicted"/>
<dbReference type="InterPro" id="IPR016305">
    <property type="entry name" value="Mannose-6-P_Isomerase"/>
</dbReference>
<dbReference type="InterPro" id="IPR011051">
    <property type="entry name" value="RmlC_Cupin_sf"/>
</dbReference>
<dbReference type="PANTHER" id="PTHR10309:SF0">
    <property type="entry name" value="MANNOSE-6-PHOSPHATE ISOMERASE"/>
    <property type="match status" value="1"/>
</dbReference>
<keyword evidence="2" id="KW-1185">Reference proteome</keyword>